<dbReference type="RefSeq" id="WP_211849756.1">
    <property type="nucleotide sequence ID" value="NZ_JAAEDL010000051.1"/>
</dbReference>
<reference evidence="3" key="2">
    <citation type="journal article" date="2021" name="Syst. Appl. Microbiol.">
        <title>Roseomonas hellenica sp. nov., isolated from roots of wild-growing Alkanna tinctoria.</title>
        <authorList>
            <person name="Rat A."/>
            <person name="Naranjo H.D."/>
            <person name="Lebbe L."/>
            <person name="Cnockaert M."/>
            <person name="Krigas N."/>
            <person name="Grigoriadou K."/>
            <person name="Maloupa E."/>
            <person name="Willems A."/>
        </authorList>
    </citation>
    <scope>NUCLEOTIDE SEQUENCE</scope>
    <source>
        <strain evidence="3">LMG 31228</strain>
    </source>
</reference>
<dbReference type="Pfam" id="PF18818">
    <property type="entry name" value="MPTase-PolyVal"/>
    <property type="match status" value="1"/>
</dbReference>
<dbReference type="Pfam" id="PF08401">
    <property type="entry name" value="ArdcN"/>
    <property type="match status" value="1"/>
</dbReference>
<name>A0A9X9XJY8_9PROT</name>
<feature type="domain" description="N-terminal" evidence="1">
    <location>
        <begin position="20"/>
        <end position="143"/>
    </location>
</feature>
<gene>
    <name evidence="3" type="ORF">GXW74_26390</name>
</gene>
<dbReference type="Proteomes" id="UP001138709">
    <property type="component" value="Unassembled WGS sequence"/>
</dbReference>
<proteinExistence type="predicted"/>
<evidence type="ECO:0000313" key="4">
    <source>
        <dbReference type="Proteomes" id="UP001138709"/>
    </source>
</evidence>
<dbReference type="AlphaFoldDB" id="A0A9X9XJY8"/>
<comment type="caution">
    <text evidence="3">The sequence shown here is derived from an EMBL/GenBank/DDBJ whole genome shotgun (WGS) entry which is preliminary data.</text>
</comment>
<organism evidence="3 4">
    <name type="scientific">Neoroseomonas eburnea</name>
    <dbReference type="NCBI Taxonomy" id="1346889"/>
    <lineage>
        <taxon>Bacteria</taxon>
        <taxon>Pseudomonadati</taxon>
        <taxon>Pseudomonadota</taxon>
        <taxon>Alphaproteobacteria</taxon>
        <taxon>Acetobacterales</taxon>
        <taxon>Acetobacteraceae</taxon>
        <taxon>Neoroseomonas</taxon>
    </lineage>
</organism>
<sequence length="322" mass="35026">MTRSATRPAPSGRATGDRANLYDEITDRIIAELEAGRLPWVQPWGTSGVAAPLALPKNAATSRRYSGINVLILWGAVVERGYAGQSWLTFRQALALGGNVRKGERGTTVVYADRFIPGEERERAQETGKDARAIHFLKRFTVFNVEQCDGLPPELAATAPPADTSLIEPRVQALIATSGADLRIGGERAYYDVLGDFIRVPPPQAYFQPIDWHRTALHELGHWTGHSSRLGREIANSFGSKKYAQEELVAEMTAAFTCATLGIVPTVRHADYIGSWLEVLREENRAIVRAASAASKAADFLLAFAPDGEAINDDADVAEVVS</sequence>
<dbReference type="InterPro" id="IPR013610">
    <property type="entry name" value="ArdC_N"/>
</dbReference>
<accession>A0A9X9XJY8</accession>
<dbReference type="PIRSF" id="PIRSF037112">
    <property type="entry name" value="Antirestriction_ArdC"/>
    <property type="match status" value="1"/>
</dbReference>
<keyword evidence="4" id="KW-1185">Reference proteome</keyword>
<evidence type="ECO:0000313" key="3">
    <source>
        <dbReference type="EMBL" id="MBR0684024.1"/>
    </source>
</evidence>
<feature type="domain" description="Polyvalent protein metallopeptidase" evidence="2">
    <location>
        <begin position="170"/>
        <end position="292"/>
    </location>
</feature>
<reference evidence="3" key="1">
    <citation type="submission" date="2020-01" db="EMBL/GenBank/DDBJ databases">
        <authorList>
            <person name="Rat A."/>
        </authorList>
    </citation>
    <scope>NUCLEOTIDE SEQUENCE</scope>
    <source>
        <strain evidence="3">LMG 31228</strain>
    </source>
</reference>
<dbReference type="InterPro" id="IPR041459">
    <property type="entry name" value="MPTase-PolyVal"/>
</dbReference>
<evidence type="ECO:0000259" key="2">
    <source>
        <dbReference type="Pfam" id="PF18818"/>
    </source>
</evidence>
<evidence type="ECO:0000259" key="1">
    <source>
        <dbReference type="Pfam" id="PF08401"/>
    </source>
</evidence>
<dbReference type="GO" id="GO:0003697">
    <property type="term" value="F:single-stranded DNA binding"/>
    <property type="evidence" value="ECO:0007669"/>
    <property type="project" value="InterPro"/>
</dbReference>
<protein>
    <submittedName>
        <fullName evidence="3">DUF1738 domain-containing protein</fullName>
    </submittedName>
</protein>
<dbReference type="InterPro" id="IPR017113">
    <property type="entry name" value="Antirestriction_ArdC"/>
</dbReference>
<dbReference type="EMBL" id="JAAEDL010000051">
    <property type="protein sequence ID" value="MBR0684024.1"/>
    <property type="molecule type" value="Genomic_DNA"/>
</dbReference>